<sequence>MTLKELSGGAAVALLLMAFSAPASAQADSEDTGPVVSVAATAGTLGAGPQIGLRFSDRVGVRADAAFLSASADFDSDDITYGGDLKLKSFGAMVDLYPFGGAFRLSAGARINQNRVDVRATPTGTVEVGDTTYTAAQVGTLTGGADVKKLAPALTLGWGGSKRKGFFFTAEGGVLFQGAARLREFRASGTLQNDANFKASLERERVSLQDDISKVKVYPIAQLGLGWRF</sequence>
<reference evidence="3" key="1">
    <citation type="journal article" date="2019" name="Int. J. Syst. Evol. Microbiol.">
        <title>The Global Catalogue of Microorganisms (GCM) 10K type strain sequencing project: providing services to taxonomists for standard genome sequencing and annotation.</title>
        <authorList>
            <consortium name="The Broad Institute Genomics Platform"/>
            <consortium name="The Broad Institute Genome Sequencing Center for Infectious Disease"/>
            <person name="Wu L."/>
            <person name="Ma J."/>
        </authorList>
    </citation>
    <scope>NUCLEOTIDE SEQUENCE [LARGE SCALE GENOMIC DNA]</scope>
    <source>
        <strain evidence="3">Q85</strain>
    </source>
</reference>
<evidence type="ECO:0000313" key="2">
    <source>
        <dbReference type="EMBL" id="MFD1787326.1"/>
    </source>
</evidence>
<keyword evidence="1" id="KW-0732">Signal</keyword>
<evidence type="ECO:0000256" key="1">
    <source>
        <dbReference type="SAM" id="SignalP"/>
    </source>
</evidence>
<dbReference type="EMBL" id="JBHUFC010000003">
    <property type="protein sequence ID" value="MFD1787326.1"/>
    <property type="molecule type" value="Genomic_DNA"/>
</dbReference>
<dbReference type="Proteomes" id="UP001597283">
    <property type="component" value="Unassembled WGS sequence"/>
</dbReference>
<gene>
    <name evidence="2" type="ORF">ACFSC3_07055</name>
</gene>
<feature type="chain" id="PRO_5045419071" description="Outer membrane protein beta-barrel domain-containing protein" evidence="1">
    <location>
        <begin position="26"/>
        <end position="229"/>
    </location>
</feature>
<evidence type="ECO:0000313" key="3">
    <source>
        <dbReference type="Proteomes" id="UP001597283"/>
    </source>
</evidence>
<feature type="signal peptide" evidence="1">
    <location>
        <begin position="1"/>
        <end position="25"/>
    </location>
</feature>
<protein>
    <recommendedName>
        <fullName evidence="4">Outer membrane protein beta-barrel domain-containing protein</fullName>
    </recommendedName>
</protein>
<comment type="caution">
    <text evidence="2">The sequence shown here is derived from an EMBL/GenBank/DDBJ whole genome shotgun (WGS) entry which is preliminary data.</text>
</comment>
<evidence type="ECO:0008006" key="4">
    <source>
        <dbReference type="Google" id="ProtNLM"/>
    </source>
</evidence>
<keyword evidence="3" id="KW-1185">Reference proteome</keyword>
<dbReference type="Gene3D" id="2.40.160.170">
    <property type="match status" value="1"/>
</dbReference>
<accession>A0ABW4NBZ8</accession>
<organism evidence="2 3">
    <name type="scientific">Sphingomonas floccifaciens</name>
    <dbReference type="NCBI Taxonomy" id="1844115"/>
    <lineage>
        <taxon>Bacteria</taxon>
        <taxon>Pseudomonadati</taxon>
        <taxon>Pseudomonadota</taxon>
        <taxon>Alphaproteobacteria</taxon>
        <taxon>Sphingomonadales</taxon>
        <taxon>Sphingomonadaceae</taxon>
        <taxon>Sphingomonas</taxon>
    </lineage>
</organism>
<name>A0ABW4NBZ8_9SPHN</name>
<proteinExistence type="predicted"/>